<organism evidence="1 2">
    <name type="scientific">Elysia chlorotica</name>
    <name type="common">Eastern emerald elysia</name>
    <name type="synonym">Sea slug</name>
    <dbReference type="NCBI Taxonomy" id="188477"/>
    <lineage>
        <taxon>Eukaryota</taxon>
        <taxon>Metazoa</taxon>
        <taxon>Spiralia</taxon>
        <taxon>Lophotrochozoa</taxon>
        <taxon>Mollusca</taxon>
        <taxon>Gastropoda</taxon>
        <taxon>Heterobranchia</taxon>
        <taxon>Euthyneura</taxon>
        <taxon>Panpulmonata</taxon>
        <taxon>Sacoglossa</taxon>
        <taxon>Placobranchoidea</taxon>
        <taxon>Plakobranchidae</taxon>
        <taxon>Elysia</taxon>
    </lineage>
</organism>
<reference evidence="1 2" key="1">
    <citation type="submission" date="2019-01" db="EMBL/GenBank/DDBJ databases">
        <title>A draft genome assembly of the solar-powered sea slug Elysia chlorotica.</title>
        <authorList>
            <person name="Cai H."/>
            <person name="Li Q."/>
            <person name="Fang X."/>
            <person name="Li J."/>
            <person name="Curtis N.E."/>
            <person name="Altenburger A."/>
            <person name="Shibata T."/>
            <person name="Feng M."/>
            <person name="Maeda T."/>
            <person name="Schwartz J.A."/>
            <person name="Shigenobu S."/>
            <person name="Lundholm N."/>
            <person name="Nishiyama T."/>
            <person name="Yang H."/>
            <person name="Hasebe M."/>
            <person name="Li S."/>
            <person name="Pierce S.K."/>
            <person name="Wang J."/>
        </authorList>
    </citation>
    <scope>NUCLEOTIDE SEQUENCE [LARGE SCALE GENOMIC DNA]</scope>
    <source>
        <strain evidence="1">EC2010</strain>
        <tissue evidence="1">Whole organism of an adult</tissue>
    </source>
</reference>
<protein>
    <submittedName>
        <fullName evidence="1">Uncharacterized protein</fullName>
    </submittedName>
</protein>
<dbReference type="AlphaFoldDB" id="A0A433UE63"/>
<dbReference type="Proteomes" id="UP000271974">
    <property type="component" value="Unassembled WGS sequence"/>
</dbReference>
<name>A0A433UE63_ELYCH</name>
<sequence length="254" mass="28089">MDLALNAPGKSGIFFCDALAPFELQTLQKPKCNPRRVPARIQLGVTLGYLVHACAGQGWDDFKSYTWNQLKLQLASAPEFCGGSADNPCVPTVRFVCRENQAVPSLRRSFPQHAEALFTLSTGFSPELGLEHYAHAGRETRRRAGVHEGDVEVPTLTQKATWPVNDTELVYVDVSSWAGVCDDHPNTLGTKLDVSEELTCRGCSPSFTLNNGACEPCGYNMYTPGPFAAWCTRCPPEAAWEDRIKMIELCYIRR</sequence>
<proteinExistence type="predicted"/>
<accession>A0A433UE63</accession>
<dbReference type="EMBL" id="RQTK01000003">
    <property type="protein sequence ID" value="RUS92052.1"/>
    <property type="molecule type" value="Genomic_DNA"/>
</dbReference>
<evidence type="ECO:0000313" key="2">
    <source>
        <dbReference type="Proteomes" id="UP000271974"/>
    </source>
</evidence>
<gene>
    <name evidence="1" type="ORF">EGW08_000265</name>
</gene>
<evidence type="ECO:0000313" key="1">
    <source>
        <dbReference type="EMBL" id="RUS92052.1"/>
    </source>
</evidence>
<dbReference type="OrthoDB" id="6150569at2759"/>
<comment type="caution">
    <text evidence="1">The sequence shown here is derived from an EMBL/GenBank/DDBJ whole genome shotgun (WGS) entry which is preliminary data.</text>
</comment>
<keyword evidence="2" id="KW-1185">Reference proteome</keyword>